<dbReference type="EMBL" id="LAZR01003493">
    <property type="protein sequence ID" value="KKN17738.1"/>
    <property type="molecule type" value="Genomic_DNA"/>
</dbReference>
<organism evidence="1">
    <name type="scientific">marine sediment metagenome</name>
    <dbReference type="NCBI Taxonomy" id="412755"/>
    <lineage>
        <taxon>unclassified sequences</taxon>
        <taxon>metagenomes</taxon>
        <taxon>ecological metagenomes</taxon>
    </lineage>
</organism>
<evidence type="ECO:0000313" key="1">
    <source>
        <dbReference type="EMBL" id="KKN17738.1"/>
    </source>
</evidence>
<gene>
    <name evidence="1" type="ORF">LCGC14_0962760</name>
</gene>
<dbReference type="AlphaFoldDB" id="A0A0F9RKH7"/>
<proteinExistence type="predicted"/>
<comment type="caution">
    <text evidence="1">The sequence shown here is derived from an EMBL/GenBank/DDBJ whole genome shotgun (WGS) entry which is preliminary data.</text>
</comment>
<reference evidence="1" key="1">
    <citation type="journal article" date="2015" name="Nature">
        <title>Complex archaea that bridge the gap between prokaryotes and eukaryotes.</title>
        <authorList>
            <person name="Spang A."/>
            <person name="Saw J.H."/>
            <person name="Jorgensen S.L."/>
            <person name="Zaremba-Niedzwiedzka K."/>
            <person name="Martijn J."/>
            <person name="Lind A.E."/>
            <person name="van Eijk R."/>
            <person name="Schleper C."/>
            <person name="Guy L."/>
            <person name="Ettema T.J."/>
        </authorList>
    </citation>
    <scope>NUCLEOTIDE SEQUENCE</scope>
</reference>
<name>A0A0F9RKH7_9ZZZZ</name>
<protein>
    <submittedName>
        <fullName evidence="1">Uncharacterized protein</fullName>
    </submittedName>
</protein>
<accession>A0A0F9RKH7</accession>
<sequence>MDTVGCQYLGGVFLGTARLLEEYRQNFYKATSCSRYEHASYPTSKEEASFFAGIRRVCEWGQETTANRLGLGVDLPSLEVCICDSIPEMIYGFYFQNEYARDYYRINGEYPSAPQEEARCRGFGAAVRWAKGRVRKRKEGASLADLETEDLELIHKDSEHPYCPTKESD</sequence>